<sequence length="427" mass="46202">SLLPWTVYQLQNINFRMTSAMIYVIVLFTCANAAVDFSFSTLYDIHDFVGQANVWLPKCDFGCLIFASTMPGTFLDSPDGLDPYAKNLVIVNSNNADRPNIADLSKKVNAASLKTPLEIKGPVASVSVSNLNSVRAASSDIVLYVVDTSKANEFLYGIYDAAFMPLTSIVPNSKISVMSAAPFSVIAPQMATSNSVTARLVGFDNILDTNPDLCPYAFKTEKNSKLEGFNLQINGPIISFGFGEGNVVKLQANLNFKQQQDLAKNGFVSTSGYNGCKNPDNGGIQSFRMLKYSPDDSYLLSANQDYKVTIDVEPTLDDTHVLSVIDASKRETKKVTGSELVNFVFPQTQNVKVQFQDFNGNQGFILRHSAVALDPAPVPTGPVIPSVSTTTTKSSVSTTTITPTTSSSWSSNGILVPLFAVASYYII</sequence>
<protein>
    <submittedName>
        <fullName evidence="2">Uncharacterized protein</fullName>
    </submittedName>
</protein>
<keyword evidence="1" id="KW-0812">Transmembrane</keyword>
<keyword evidence="1" id="KW-0472">Membrane</keyword>
<proteinExistence type="predicted"/>
<organism evidence="2 3">
    <name type="scientific">Pristionchus fissidentatus</name>
    <dbReference type="NCBI Taxonomy" id="1538716"/>
    <lineage>
        <taxon>Eukaryota</taxon>
        <taxon>Metazoa</taxon>
        <taxon>Ecdysozoa</taxon>
        <taxon>Nematoda</taxon>
        <taxon>Chromadorea</taxon>
        <taxon>Rhabditida</taxon>
        <taxon>Rhabditina</taxon>
        <taxon>Diplogasteromorpha</taxon>
        <taxon>Diplogasteroidea</taxon>
        <taxon>Neodiplogasteridae</taxon>
        <taxon>Pristionchus</taxon>
    </lineage>
</organism>
<keyword evidence="3" id="KW-1185">Reference proteome</keyword>
<gene>
    <name evidence="2" type="ORF">PFISCL1PPCAC_19093</name>
</gene>
<evidence type="ECO:0000313" key="2">
    <source>
        <dbReference type="EMBL" id="GMT27796.1"/>
    </source>
</evidence>
<name>A0AAV5W6J6_9BILA</name>
<evidence type="ECO:0000256" key="1">
    <source>
        <dbReference type="SAM" id="Phobius"/>
    </source>
</evidence>
<dbReference type="AlphaFoldDB" id="A0AAV5W6J6"/>
<comment type="caution">
    <text evidence="2">The sequence shown here is derived from an EMBL/GenBank/DDBJ whole genome shotgun (WGS) entry which is preliminary data.</text>
</comment>
<evidence type="ECO:0000313" key="3">
    <source>
        <dbReference type="Proteomes" id="UP001432322"/>
    </source>
</evidence>
<reference evidence="2" key="1">
    <citation type="submission" date="2023-10" db="EMBL/GenBank/DDBJ databases">
        <title>Genome assembly of Pristionchus species.</title>
        <authorList>
            <person name="Yoshida K."/>
            <person name="Sommer R.J."/>
        </authorList>
    </citation>
    <scope>NUCLEOTIDE SEQUENCE</scope>
    <source>
        <strain evidence="2">RS5133</strain>
    </source>
</reference>
<accession>A0AAV5W6J6</accession>
<keyword evidence="1" id="KW-1133">Transmembrane helix</keyword>
<dbReference type="Proteomes" id="UP001432322">
    <property type="component" value="Unassembled WGS sequence"/>
</dbReference>
<feature type="transmembrane region" description="Helical" evidence="1">
    <location>
        <begin position="20"/>
        <end position="39"/>
    </location>
</feature>
<feature type="non-terminal residue" evidence="2">
    <location>
        <position position="1"/>
    </location>
</feature>
<dbReference type="EMBL" id="BTSY01000005">
    <property type="protein sequence ID" value="GMT27796.1"/>
    <property type="molecule type" value="Genomic_DNA"/>
</dbReference>